<evidence type="ECO:0000313" key="15">
    <source>
        <dbReference type="Proteomes" id="UP000054251"/>
    </source>
</evidence>
<evidence type="ECO:0000256" key="9">
    <source>
        <dbReference type="ARBA" id="ARBA00023242"/>
    </source>
</evidence>
<evidence type="ECO:0000256" key="10">
    <source>
        <dbReference type="ARBA" id="ARBA00023306"/>
    </source>
</evidence>
<reference evidence="14 15" key="1">
    <citation type="submission" date="2015-11" db="EMBL/GenBank/DDBJ databases">
        <title>The genome of Debaryomyces fabryi.</title>
        <authorList>
            <person name="Tafer H."/>
            <person name="Lopandic K."/>
        </authorList>
    </citation>
    <scope>NUCLEOTIDE SEQUENCE [LARGE SCALE GENOMIC DNA]</scope>
    <source>
        <strain evidence="14 15">CBS 789</strain>
    </source>
</reference>
<evidence type="ECO:0000256" key="12">
    <source>
        <dbReference type="SAM" id="Coils"/>
    </source>
</evidence>
<dbReference type="FunFam" id="3.40.50.300:FF:000385">
    <property type="entry name" value="Structural maintenance of chromosomes 2"/>
    <property type="match status" value="1"/>
</dbReference>
<dbReference type="CDD" id="cd03273">
    <property type="entry name" value="ABC_SMC2_euk"/>
    <property type="match status" value="1"/>
</dbReference>
<feature type="coiled-coil region" evidence="12">
    <location>
        <begin position="253"/>
        <end position="381"/>
    </location>
</feature>
<accession>A0A0V1PRY0</accession>
<keyword evidence="4" id="KW-0547">Nucleotide-binding</keyword>
<feature type="domain" description="SMC hinge" evidence="13">
    <location>
        <begin position="521"/>
        <end position="642"/>
    </location>
</feature>
<evidence type="ECO:0000256" key="6">
    <source>
        <dbReference type="ARBA" id="ARBA00022840"/>
    </source>
</evidence>
<keyword evidence="8" id="KW-0226">DNA condensation</keyword>
<dbReference type="Gene3D" id="1.20.1060.20">
    <property type="match status" value="1"/>
</dbReference>
<keyword evidence="7 12" id="KW-0175">Coiled coil</keyword>
<comment type="similarity">
    <text evidence="2">Belongs to the SMC family. SMC2 subfamily.</text>
</comment>
<dbReference type="GO" id="GO:0016887">
    <property type="term" value="F:ATP hydrolysis activity"/>
    <property type="evidence" value="ECO:0007669"/>
    <property type="project" value="InterPro"/>
</dbReference>
<dbReference type="GO" id="GO:0007076">
    <property type="term" value="P:mitotic chromosome condensation"/>
    <property type="evidence" value="ECO:0007669"/>
    <property type="project" value="UniProtKB-ARBA"/>
</dbReference>
<dbReference type="Pfam" id="PF06470">
    <property type="entry name" value="SMC_hinge"/>
    <property type="match status" value="1"/>
</dbReference>
<dbReference type="InterPro" id="IPR010935">
    <property type="entry name" value="SMC_hinge"/>
</dbReference>
<dbReference type="Proteomes" id="UP000054251">
    <property type="component" value="Unassembled WGS sequence"/>
</dbReference>
<feature type="coiled-coil region" evidence="12">
    <location>
        <begin position="744"/>
        <end position="918"/>
    </location>
</feature>
<dbReference type="GO" id="GO:0051301">
    <property type="term" value="P:cell division"/>
    <property type="evidence" value="ECO:0007669"/>
    <property type="project" value="UniProtKB-KW"/>
</dbReference>
<sequence length="1170" mass="133456">MKVEELIIDGFKSYATRTVISGWDPQFNAITGLNGSGKSNILDAICFVLGIASMSTVRASNLQDLIYKRGQAGVTKASVTIVFDNSEVSKSPIGFENCPKISVTRQIILGGSSKYLVNGHKAQQQTVLNLFQSVQLNINNPNFLIMQGKITKVLNMKPTETLSLIEEAAGTRTFEERKDKAQKTMAKKESKLIEIRSLLQEEIEPKLEKLRNEKRTFLEFQQIQTDLEKMSRIIAAHDYALYSKKFDEHSTMLNERETIMENLNRDVEKLDTEIKNLTDDLNQVKKQRELELKKDGKIRELETLENQYSDEITRLNTSRDIIAENIKSETKKLTKLEQQISQLQQALENNADIYSNHEKQYKNAKDALAELKNEFNKKEELLSTLSTGVSSKGNTDGGYLAQLKEVKEKLNDSNVFVQQSKLKITHLTKQISNDKSKLSSAKQSNESVLKDIESYKQEISHKESKLAEFGYDSKRVSELRQQESVLSDKVNKLNNELNYLRREVGNVEFNYTKPNPNFDSNVVRGIAAQLFTLDESNADKAMALQVCAGGRLYNVIVDTSDAASQLLEKGELKKRVTIIPLDKISSRVIDDRAVKAAKTLCPNKVELALNLVDFENELLKAMQYIFGNTFICNDPQTAKMVTFDPQIRARSITLEGDIYDPEGNLSGGSRKNNSSILIAMQKYNKLQNQIKKYQSELFTIQRDLQDFEKLSHKTHSLQNEINLSKHELTLLMRKFENNPSSLILRENEKNEQEIKALTEQIKEEEAKSKTYSNEIFSIEKDMKEFSSDKGSKLKKLEKETSALRDQVLNKEEEIREKSDEFQSMQIESEQQQGELTNLKESYEYSKNIIHESNQELKNTQENITEKNENLEHVKIELEEEKANLLGLNEEMNELTSILQSKNESLNNSKLSIQKLNHELEKSSSITNKLKNHLDNLVQEHDWVMDSNILDSIIQKYPNINLDECHEQEEVLKEKFQGMKRKVNTNIMNMIDNVEKKESSLKQMIRTIEKDKSKIENTIDKLNGYKRDTLNTTYQKVSVDFGNIFADLLPGSFAKLVPVDAEDVTKGLGVKVKLGPVWKESLVELSGGQRSLIALSLIMALLQFKPAPMYILDEVDAALDLSHTQNIGHLIKTRFKGSQFIIVSLKEGMFTNANRVFRTRFQDGTSIVSVM</sequence>
<keyword evidence="5" id="KW-0498">Mitosis</keyword>
<keyword evidence="3" id="KW-0132">Cell division</keyword>
<dbReference type="OrthoDB" id="10255539at2759"/>
<keyword evidence="6" id="KW-0067">ATP-binding</keyword>
<dbReference type="GO" id="GO:0005634">
    <property type="term" value="C:nucleus"/>
    <property type="evidence" value="ECO:0007669"/>
    <property type="project" value="UniProtKB-SubCell"/>
</dbReference>
<comment type="subcellular location">
    <subcellularLocation>
        <location evidence="1 11">Nucleus</location>
    </subcellularLocation>
</comment>
<dbReference type="Gene3D" id="3.40.50.300">
    <property type="entry name" value="P-loop containing nucleotide triphosphate hydrolases"/>
    <property type="match status" value="2"/>
</dbReference>
<protein>
    <recommendedName>
        <fullName evidence="11">Structural maintenance of chromosomes protein</fullName>
    </recommendedName>
</protein>
<dbReference type="InterPro" id="IPR024704">
    <property type="entry name" value="SMC"/>
</dbReference>
<organism evidence="14 15">
    <name type="scientific">Debaryomyces fabryi</name>
    <dbReference type="NCBI Taxonomy" id="58627"/>
    <lineage>
        <taxon>Eukaryota</taxon>
        <taxon>Fungi</taxon>
        <taxon>Dikarya</taxon>
        <taxon>Ascomycota</taxon>
        <taxon>Saccharomycotina</taxon>
        <taxon>Pichiomycetes</taxon>
        <taxon>Debaryomycetaceae</taxon>
        <taxon>Debaryomyces</taxon>
    </lineage>
</organism>
<dbReference type="AlphaFoldDB" id="A0A0V1PRY0"/>
<evidence type="ECO:0000256" key="8">
    <source>
        <dbReference type="ARBA" id="ARBA00023067"/>
    </source>
</evidence>
<dbReference type="GO" id="GO:0005524">
    <property type="term" value="F:ATP binding"/>
    <property type="evidence" value="ECO:0007669"/>
    <property type="project" value="UniProtKB-KW"/>
</dbReference>
<name>A0A0V1PRY0_9ASCO</name>
<dbReference type="InterPro" id="IPR003395">
    <property type="entry name" value="RecF/RecN/SMC_N"/>
</dbReference>
<dbReference type="InterPro" id="IPR036277">
    <property type="entry name" value="SMC_hinge_sf"/>
</dbReference>
<dbReference type="Pfam" id="PF02463">
    <property type="entry name" value="SMC_N"/>
    <property type="match status" value="2"/>
</dbReference>
<dbReference type="SMART" id="SM00968">
    <property type="entry name" value="SMC_hinge"/>
    <property type="match status" value="1"/>
</dbReference>
<keyword evidence="10" id="KW-0131">Cell cycle</keyword>
<dbReference type="InterPro" id="IPR027120">
    <property type="entry name" value="Smc2_ABC"/>
</dbReference>
<gene>
    <name evidence="14" type="ORF">AC631_05241</name>
</gene>
<evidence type="ECO:0000256" key="1">
    <source>
        <dbReference type="ARBA" id="ARBA00004123"/>
    </source>
</evidence>
<evidence type="ECO:0000256" key="2">
    <source>
        <dbReference type="ARBA" id="ARBA00005231"/>
    </source>
</evidence>
<evidence type="ECO:0000256" key="7">
    <source>
        <dbReference type="ARBA" id="ARBA00023054"/>
    </source>
</evidence>
<dbReference type="SUPFAM" id="SSF52540">
    <property type="entry name" value="P-loop containing nucleoside triphosphate hydrolases"/>
    <property type="match status" value="2"/>
</dbReference>
<dbReference type="Gene3D" id="3.30.70.1620">
    <property type="match status" value="1"/>
</dbReference>
<dbReference type="RefSeq" id="XP_015465098.1">
    <property type="nucleotide sequence ID" value="XM_015614070.1"/>
</dbReference>
<comment type="caution">
    <text evidence="14">The sequence shown here is derived from an EMBL/GenBank/DDBJ whole genome shotgun (WGS) entry which is preliminary data.</text>
</comment>
<dbReference type="PANTHER" id="PTHR43977">
    <property type="entry name" value="STRUCTURAL MAINTENANCE OF CHROMOSOMES PROTEIN 3"/>
    <property type="match status" value="1"/>
</dbReference>
<dbReference type="SUPFAM" id="SSF75553">
    <property type="entry name" value="Smc hinge domain"/>
    <property type="match status" value="1"/>
</dbReference>
<keyword evidence="9 11" id="KW-0539">Nucleus</keyword>
<proteinExistence type="inferred from homology"/>
<dbReference type="EMBL" id="LMYN01000184">
    <property type="protein sequence ID" value="KRZ98995.1"/>
    <property type="molecule type" value="Genomic_DNA"/>
</dbReference>
<evidence type="ECO:0000256" key="3">
    <source>
        <dbReference type="ARBA" id="ARBA00022618"/>
    </source>
</evidence>
<dbReference type="GO" id="GO:0005694">
    <property type="term" value="C:chromosome"/>
    <property type="evidence" value="ECO:0007669"/>
    <property type="project" value="InterPro"/>
</dbReference>
<feature type="coiled-coil region" evidence="12">
    <location>
        <begin position="438"/>
        <end position="510"/>
    </location>
</feature>
<dbReference type="GeneID" id="26842250"/>
<evidence type="ECO:0000313" key="14">
    <source>
        <dbReference type="EMBL" id="KRZ98995.1"/>
    </source>
</evidence>
<evidence type="ECO:0000256" key="4">
    <source>
        <dbReference type="ARBA" id="ARBA00022741"/>
    </source>
</evidence>
<evidence type="ECO:0000256" key="5">
    <source>
        <dbReference type="ARBA" id="ARBA00022776"/>
    </source>
</evidence>
<keyword evidence="15" id="KW-1185">Reference proteome</keyword>
<dbReference type="FunFam" id="3.40.50.300:FF:000278">
    <property type="entry name" value="Structural maintenance of chromosomes 2"/>
    <property type="match status" value="1"/>
</dbReference>
<evidence type="ECO:0000259" key="13">
    <source>
        <dbReference type="SMART" id="SM00968"/>
    </source>
</evidence>
<feature type="coiled-coil region" evidence="12">
    <location>
        <begin position="676"/>
        <end position="710"/>
    </location>
</feature>
<dbReference type="PIRSF" id="PIRSF005719">
    <property type="entry name" value="SMC"/>
    <property type="match status" value="1"/>
</dbReference>
<evidence type="ECO:0000256" key="11">
    <source>
        <dbReference type="PIRNR" id="PIRNR005719"/>
    </source>
</evidence>
<dbReference type="InterPro" id="IPR027417">
    <property type="entry name" value="P-loop_NTPase"/>
</dbReference>